<keyword evidence="2" id="KW-0704">Schiff base</keyword>
<dbReference type="PROSITE" id="PS51440">
    <property type="entry name" value="TIM_2"/>
    <property type="match status" value="1"/>
</dbReference>
<dbReference type="Pfam" id="PF05690">
    <property type="entry name" value="ThiG"/>
    <property type="match status" value="1"/>
</dbReference>
<feature type="domain" description="Thiazole synthase ThiG" evidence="3">
    <location>
        <begin position="152"/>
        <end position="202"/>
    </location>
</feature>
<evidence type="ECO:0000313" key="5">
    <source>
        <dbReference type="Proteomes" id="UP000033860"/>
    </source>
</evidence>
<keyword evidence="1 4" id="KW-0413">Isomerase</keyword>
<dbReference type="Gene3D" id="3.20.20.70">
    <property type="entry name" value="Aldolase class I"/>
    <property type="match status" value="1"/>
</dbReference>
<evidence type="ECO:0000256" key="2">
    <source>
        <dbReference type="ARBA" id="ARBA00023270"/>
    </source>
</evidence>
<reference evidence="4 5" key="1">
    <citation type="journal article" date="2015" name="Nature">
        <title>rRNA introns, odd ribosomes, and small enigmatic genomes across a large radiation of phyla.</title>
        <authorList>
            <person name="Brown C.T."/>
            <person name="Hug L.A."/>
            <person name="Thomas B.C."/>
            <person name="Sharon I."/>
            <person name="Castelle C.J."/>
            <person name="Singh A."/>
            <person name="Wilkins M.J."/>
            <person name="Williams K.H."/>
            <person name="Banfield J.F."/>
        </authorList>
    </citation>
    <scope>NUCLEOTIDE SEQUENCE [LARGE SCALE GENOMIC DNA]</scope>
</reference>
<name>A0A0G1U760_9BACT</name>
<dbReference type="NCBIfam" id="NF003302">
    <property type="entry name" value="PRK04302.1"/>
    <property type="match status" value="1"/>
</dbReference>
<evidence type="ECO:0000256" key="1">
    <source>
        <dbReference type="ARBA" id="ARBA00023235"/>
    </source>
</evidence>
<dbReference type="GO" id="GO:0004807">
    <property type="term" value="F:triose-phosphate isomerase activity"/>
    <property type="evidence" value="ECO:0007669"/>
    <property type="project" value="InterPro"/>
</dbReference>
<organism evidence="4 5">
    <name type="scientific">Candidatus Beckwithbacteria bacterium GW2011_GWB1_47_15</name>
    <dbReference type="NCBI Taxonomy" id="1618371"/>
    <lineage>
        <taxon>Bacteria</taxon>
        <taxon>Candidatus Beckwithiibacteriota</taxon>
    </lineage>
</organism>
<dbReference type="InterPro" id="IPR035990">
    <property type="entry name" value="TIM_sf"/>
</dbReference>
<dbReference type="AlphaFoldDB" id="A0A0G1U760"/>
<gene>
    <name evidence="4" type="ORF">UX85_C0001G0252</name>
</gene>
<dbReference type="InterPro" id="IPR013785">
    <property type="entry name" value="Aldolase_TIM"/>
</dbReference>
<dbReference type="Proteomes" id="UP000033860">
    <property type="component" value="Unassembled WGS sequence"/>
</dbReference>
<sequence length="214" mass="23273">MIFLSLKTYRVASGENAVNLCRLVKKVAQKTKVPIIPIAQAVDIYRLVREVGLEVWAQHVDPIDPDRHFGWTSPYSVKLAGATGVVINHAERQVPFDQIKTIHQKCRHYHLKTLIIVDTVALFKKALTLKPDLLSFEDPKLIGGTVSIVSQKSTDIAKVVKFTSIPVLVGAGIRSGQDISQARSLGAAGVILASAVVKARNPETALLDLCSGFS</sequence>
<protein>
    <submittedName>
        <fullName evidence="4">Triosephosphate isomerase</fullName>
    </submittedName>
</protein>
<dbReference type="InterPro" id="IPR000652">
    <property type="entry name" value="Triosephosphate_isomerase"/>
</dbReference>
<dbReference type="Pfam" id="PF00121">
    <property type="entry name" value="TIM"/>
    <property type="match status" value="1"/>
</dbReference>
<evidence type="ECO:0000259" key="3">
    <source>
        <dbReference type="Pfam" id="PF05690"/>
    </source>
</evidence>
<proteinExistence type="predicted"/>
<dbReference type="InterPro" id="IPR033983">
    <property type="entry name" value="Thiazole_synthase_ThiG"/>
</dbReference>
<dbReference type="SUPFAM" id="SSF51351">
    <property type="entry name" value="Triosephosphate isomerase (TIM)"/>
    <property type="match status" value="1"/>
</dbReference>
<accession>A0A0G1U760</accession>
<evidence type="ECO:0000313" key="4">
    <source>
        <dbReference type="EMBL" id="KKU62038.1"/>
    </source>
</evidence>
<dbReference type="EMBL" id="LCNT01000001">
    <property type="protein sequence ID" value="KKU62038.1"/>
    <property type="molecule type" value="Genomic_DNA"/>
</dbReference>
<comment type="caution">
    <text evidence="4">The sequence shown here is derived from an EMBL/GenBank/DDBJ whole genome shotgun (WGS) entry which is preliminary data.</text>
</comment>